<dbReference type="RefSeq" id="WP_073380743.1">
    <property type="nucleotide sequence ID" value="NZ_FQZK01000012.1"/>
</dbReference>
<reference evidence="2 3" key="1">
    <citation type="submission" date="2016-11" db="EMBL/GenBank/DDBJ databases">
        <authorList>
            <person name="Jaros S."/>
            <person name="Januszkiewicz K."/>
            <person name="Wedrychowicz H."/>
        </authorList>
    </citation>
    <scope>NUCLEOTIDE SEQUENCE [LARGE SCALE GENOMIC DNA]</scope>
    <source>
        <strain evidence="2 3">CGMCC 4.5723</strain>
    </source>
</reference>
<feature type="compositionally biased region" description="Basic and acidic residues" evidence="1">
    <location>
        <begin position="1"/>
        <end position="25"/>
    </location>
</feature>
<dbReference type="EMBL" id="FQZK01000012">
    <property type="protein sequence ID" value="SHJ97937.1"/>
    <property type="molecule type" value="Genomic_DNA"/>
</dbReference>
<proteinExistence type="predicted"/>
<gene>
    <name evidence="2" type="ORF">SAMN05421803_11251</name>
</gene>
<dbReference type="Gene3D" id="1.10.132.120">
    <property type="match status" value="1"/>
</dbReference>
<dbReference type="AlphaFoldDB" id="A0A1M6NQC1"/>
<sequence>MGGDDLNAHLREVAGRDHTVKEFRTRPRHRPGRRRRGGRAPRRRGPGSGPEAHVVREAAHRLGDTGAVARESYIDPGAFRLYERGG</sequence>
<evidence type="ECO:0000313" key="2">
    <source>
        <dbReference type="EMBL" id="SHJ97937.1"/>
    </source>
</evidence>
<name>A0A1M6NQC1_9ACTN</name>
<feature type="compositionally biased region" description="Basic residues" evidence="1">
    <location>
        <begin position="26"/>
        <end position="45"/>
    </location>
</feature>
<dbReference type="OrthoDB" id="9778962at2"/>
<dbReference type="InterPro" id="IPR011010">
    <property type="entry name" value="DNA_brk_join_enz"/>
</dbReference>
<feature type="region of interest" description="Disordered" evidence="1">
    <location>
        <begin position="1"/>
        <end position="51"/>
    </location>
</feature>
<organism evidence="2 3">
    <name type="scientific">Nocardiopsis flavescens</name>
    <dbReference type="NCBI Taxonomy" id="758803"/>
    <lineage>
        <taxon>Bacteria</taxon>
        <taxon>Bacillati</taxon>
        <taxon>Actinomycetota</taxon>
        <taxon>Actinomycetes</taxon>
        <taxon>Streptosporangiales</taxon>
        <taxon>Nocardiopsidaceae</taxon>
        <taxon>Nocardiopsis</taxon>
    </lineage>
</organism>
<dbReference type="GO" id="GO:0016853">
    <property type="term" value="F:isomerase activity"/>
    <property type="evidence" value="ECO:0007669"/>
    <property type="project" value="UniProtKB-KW"/>
</dbReference>
<keyword evidence="3" id="KW-1185">Reference proteome</keyword>
<dbReference type="SUPFAM" id="SSF56349">
    <property type="entry name" value="DNA breaking-rejoining enzymes"/>
    <property type="match status" value="1"/>
</dbReference>
<evidence type="ECO:0000256" key="1">
    <source>
        <dbReference type="SAM" id="MobiDB-lite"/>
    </source>
</evidence>
<accession>A0A1M6NQC1</accession>
<dbReference type="GO" id="GO:0003677">
    <property type="term" value="F:DNA binding"/>
    <property type="evidence" value="ECO:0007669"/>
    <property type="project" value="InterPro"/>
</dbReference>
<protein>
    <submittedName>
        <fullName evidence="2">DNA topoisomerase-1</fullName>
    </submittedName>
</protein>
<dbReference type="STRING" id="758803.SAMN05421803_11251"/>
<evidence type="ECO:0000313" key="3">
    <source>
        <dbReference type="Proteomes" id="UP000184452"/>
    </source>
</evidence>
<dbReference type="Proteomes" id="UP000184452">
    <property type="component" value="Unassembled WGS sequence"/>
</dbReference>
<keyword evidence="2" id="KW-0413">Isomerase</keyword>